<dbReference type="InterPro" id="IPR000601">
    <property type="entry name" value="PKD_dom"/>
</dbReference>
<reference evidence="3" key="1">
    <citation type="submission" date="2016-02" db="EMBL/GenBank/DDBJ databases">
        <authorList>
            <person name="Holder M.E."/>
            <person name="Ajami N.J."/>
            <person name="Petrosino J.F."/>
        </authorList>
    </citation>
    <scope>NUCLEOTIDE SEQUENCE [LARGE SCALE GENOMIC DNA]</scope>
    <source>
        <strain evidence="3">CCUG 36733</strain>
    </source>
</reference>
<dbReference type="GO" id="GO:0005975">
    <property type="term" value="P:carbohydrate metabolic process"/>
    <property type="evidence" value="ECO:0007669"/>
    <property type="project" value="UniProtKB-ARBA"/>
</dbReference>
<organism evidence="2 3">
    <name type="scientific">Actinomyces radicidentis</name>
    <dbReference type="NCBI Taxonomy" id="111015"/>
    <lineage>
        <taxon>Bacteria</taxon>
        <taxon>Bacillati</taxon>
        <taxon>Actinomycetota</taxon>
        <taxon>Actinomycetes</taxon>
        <taxon>Actinomycetales</taxon>
        <taxon>Actinomycetaceae</taxon>
        <taxon>Actinomyces</taxon>
    </lineage>
</organism>
<dbReference type="EMBL" id="CP014228">
    <property type="protein sequence ID" value="AMD86747.1"/>
    <property type="molecule type" value="Genomic_DNA"/>
</dbReference>
<evidence type="ECO:0000313" key="3">
    <source>
        <dbReference type="Proteomes" id="UP000065220"/>
    </source>
</evidence>
<accession>A0A0X8JDV6</accession>
<dbReference type="Pfam" id="PF18911">
    <property type="entry name" value="PKD_4"/>
    <property type="match status" value="1"/>
</dbReference>
<gene>
    <name evidence="2" type="ORF">AXF14_02935</name>
</gene>
<dbReference type="PROSITE" id="PS50093">
    <property type="entry name" value="PKD"/>
    <property type="match status" value="1"/>
</dbReference>
<dbReference type="CDD" id="cd00146">
    <property type="entry name" value="PKD"/>
    <property type="match status" value="1"/>
</dbReference>
<evidence type="ECO:0000313" key="2">
    <source>
        <dbReference type="EMBL" id="AMD86747.1"/>
    </source>
</evidence>
<dbReference type="SMART" id="SM00089">
    <property type="entry name" value="PKD"/>
    <property type="match status" value="1"/>
</dbReference>
<dbReference type="InterPro" id="IPR022409">
    <property type="entry name" value="PKD/Chitinase_dom"/>
</dbReference>
<dbReference type="AlphaFoldDB" id="A0A0X8JDV6"/>
<dbReference type="Proteomes" id="UP000065220">
    <property type="component" value="Chromosome"/>
</dbReference>
<dbReference type="OrthoDB" id="9802683at2"/>
<dbReference type="SUPFAM" id="SSF49299">
    <property type="entry name" value="PKD domain"/>
    <property type="match status" value="1"/>
</dbReference>
<dbReference type="KEGG" id="ard:AXF14_02935"/>
<name>A0A0X8JDV6_ACTRD</name>
<proteinExistence type="predicted"/>
<sequence>MAGYWTLGVGSLGWPGAPSGATVLNADVDETAVYPTQLDADAVARHHDLGLDEPPSASFTASEHYLDATLDASASTAHGDGTIASYAWDFGDGTTGTGETAEHAYATPGTYTVTLTVTDALGATSTTTSDVVVTAPPLATDSFERTATAGWGDAEIGGAWTVSPASRFSVADGAGVIAMDKAGSTSSASLAGVSSTSTTVDADYTYTETLTGGGAYTTVNARQTAAGSDGVKVRATSSATLLVSLVRKVGATETSLGSTSVKGWTAGEPIHVSVTADGTGTTNLAASVLLGDTAPDVAMLTATDSTEGLQVAGAVGVTEYLSAGAASTTGVMRLDGLTATTAD</sequence>
<dbReference type="RefSeq" id="WP_067940721.1">
    <property type="nucleotide sequence ID" value="NZ_CP014228.1"/>
</dbReference>
<dbReference type="InterPro" id="IPR035986">
    <property type="entry name" value="PKD_dom_sf"/>
</dbReference>
<protein>
    <recommendedName>
        <fullName evidence="1">PKD domain-containing protein</fullName>
    </recommendedName>
</protein>
<feature type="domain" description="PKD" evidence="1">
    <location>
        <begin position="76"/>
        <end position="140"/>
    </location>
</feature>
<keyword evidence="3" id="KW-1185">Reference proteome</keyword>
<dbReference type="InterPro" id="IPR013783">
    <property type="entry name" value="Ig-like_fold"/>
</dbReference>
<dbReference type="Gene3D" id="2.60.40.10">
    <property type="entry name" value="Immunoglobulins"/>
    <property type="match status" value="1"/>
</dbReference>
<evidence type="ECO:0000259" key="1">
    <source>
        <dbReference type="PROSITE" id="PS50093"/>
    </source>
</evidence>
<dbReference type="STRING" id="111015.AXF14_02935"/>